<dbReference type="OrthoDB" id="1623146at2759"/>
<dbReference type="Proteomes" id="UP000594638">
    <property type="component" value="Unassembled WGS sequence"/>
</dbReference>
<dbReference type="PANTHER" id="PTHR37725:SF1">
    <property type="match status" value="1"/>
</dbReference>
<dbReference type="Gramene" id="OE9A096301T1">
    <property type="protein sequence ID" value="OE9A096301C1"/>
    <property type="gene ID" value="OE9A096301"/>
</dbReference>
<keyword evidence="3" id="KW-1185">Reference proteome</keyword>
<evidence type="ECO:0000313" key="2">
    <source>
        <dbReference type="EMBL" id="CAA2934927.1"/>
    </source>
</evidence>
<dbReference type="EMBL" id="CACTIH010000020">
    <property type="protein sequence ID" value="CAA2934927.1"/>
    <property type="molecule type" value="Genomic_DNA"/>
</dbReference>
<reference evidence="2 3" key="1">
    <citation type="submission" date="2019-12" db="EMBL/GenBank/DDBJ databases">
        <authorList>
            <person name="Alioto T."/>
            <person name="Alioto T."/>
            <person name="Gomez Garrido J."/>
        </authorList>
    </citation>
    <scope>NUCLEOTIDE SEQUENCE [LARGE SCALE GENOMIC DNA]</scope>
</reference>
<dbReference type="PANTHER" id="PTHR37725">
    <property type="match status" value="1"/>
</dbReference>
<protein>
    <submittedName>
        <fullName evidence="2">Uncharacterized protein</fullName>
    </submittedName>
</protein>
<proteinExistence type="predicted"/>
<sequence>MFSEEKMMSIDDFHDGLRQPNFSYEESNIGMDSYSGWENDFSGLYREDFGEKYHQPHMIRWKSGKRIDPRLLVLLESFREIYVRRHEFFKKIFPKSYEDFVAVFKKTGNASSENKELTSFRTLGRSLSLGSKRPERFKVRTPNVIVVAGGDGQGDQSDKGGDTNSKNSLDELMKWVD</sequence>
<name>A0A8S0PAA1_OLEEU</name>
<dbReference type="AlphaFoldDB" id="A0A8S0PAA1"/>
<evidence type="ECO:0000256" key="1">
    <source>
        <dbReference type="SAM" id="MobiDB-lite"/>
    </source>
</evidence>
<organism evidence="2 3">
    <name type="scientific">Olea europaea subsp. europaea</name>
    <dbReference type="NCBI Taxonomy" id="158383"/>
    <lineage>
        <taxon>Eukaryota</taxon>
        <taxon>Viridiplantae</taxon>
        <taxon>Streptophyta</taxon>
        <taxon>Embryophyta</taxon>
        <taxon>Tracheophyta</taxon>
        <taxon>Spermatophyta</taxon>
        <taxon>Magnoliopsida</taxon>
        <taxon>eudicotyledons</taxon>
        <taxon>Gunneridae</taxon>
        <taxon>Pentapetalae</taxon>
        <taxon>asterids</taxon>
        <taxon>lamiids</taxon>
        <taxon>Lamiales</taxon>
        <taxon>Oleaceae</taxon>
        <taxon>Oleeae</taxon>
        <taxon>Olea</taxon>
    </lineage>
</organism>
<accession>A0A8S0PAA1</accession>
<comment type="caution">
    <text evidence="2">The sequence shown here is derived from an EMBL/GenBank/DDBJ whole genome shotgun (WGS) entry which is preliminary data.</text>
</comment>
<feature type="region of interest" description="Disordered" evidence="1">
    <location>
        <begin position="147"/>
        <end position="169"/>
    </location>
</feature>
<gene>
    <name evidence="2" type="ORF">OLEA9_A096301</name>
</gene>
<evidence type="ECO:0000313" key="3">
    <source>
        <dbReference type="Proteomes" id="UP000594638"/>
    </source>
</evidence>